<sequence length="179" mass="18146">MSAIAYGEDRGVRGLQRWANSDEAVGEGEAGCRKPALRAGACGTEGEGGRKGAPIGKGDRGGAYRGGGRSGQQRYAVAGAVGQKGAPCARADMGKRRCGLFEDRHRGVRNARCAQAVGRGQRQLDPGDAAAEDDDRGLCGQGRDEDLPPGSVIAKRLGRGGVGGKAGKAGQVGGDADVD</sequence>
<name>A0A1J5PUX6_9ZZZZ</name>
<evidence type="ECO:0000256" key="1">
    <source>
        <dbReference type="SAM" id="MobiDB-lite"/>
    </source>
</evidence>
<dbReference type="EMBL" id="MLJW01004927">
    <property type="protein sequence ID" value="OIQ69083.1"/>
    <property type="molecule type" value="Genomic_DNA"/>
</dbReference>
<dbReference type="AlphaFoldDB" id="A0A1J5PUX6"/>
<comment type="caution">
    <text evidence="2">The sequence shown here is derived from an EMBL/GenBank/DDBJ whole genome shotgun (WGS) entry which is preliminary data.</text>
</comment>
<organism evidence="2">
    <name type="scientific">mine drainage metagenome</name>
    <dbReference type="NCBI Taxonomy" id="410659"/>
    <lineage>
        <taxon>unclassified sequences</taxon>
        <taxon>metagenomes</taxon>
        <taxon>ecological metagenomes</taxon>
    </lineage>
</organism>
<feature type="region of interest" description="Disordered" evidence="1">
    <location>
        <begin position="41"/>
        <end position="71"/>
    </location>
</feature>
<gene>
    <name evidence="2" type="ORF">GALL_493170</name>
</gene>
<feature type="compositionally biased region" description="Gly residues" evidence="1">
    <location>
        <begin position="159"/>
        <end position="173"/>
    </location>
</feature>
<protein>
    <submittedName>
        <fullName evidence="2">Uncharacterized protein</fullName>
    </submittedName>
</protein>
<evidence type="ECO:0000313" key="2">
    <source>
        <dbReference type="EMBL" id="OIQ69083.1"/>
    </source>
</evidence>
<reference evidence="2" key="1">
    <citation type="submission" date="2016-10" db="EMBL/GenBank/DDBJ databases">
        <title>Sequence of Gallionella enrichment culture.</title>
        <authorList>
            <person name="Poehlein A."/>
            <person name="Muehling M."/>
            <person name="Daniel R."/>
        </authorList>
    </citation>
    <scope>NUCLEOTIDE SEQUENCE</scope>
</reference>
<proteinExistence type="predicted"/>
<accession>A0A1J5PUX6</accession>
<feature type="region of interest" description="Disordered" evidence="1">
    <location>
        <begin position="117"/>
        <end position="179"/>
    </location>
</feature>